<comment type="caution">
    <text evidence="2">The sequence shown here is derived from an EMBL/GenBank/DDBJ whole genome shotgun (WGS) entry which is preliminary data.</text>
</comment>
<proteinExistence type="predicted"/>
<dbReference type="InterPro" id="IPR007395">
    <property type="entry name" value="Zn_peptidase_2"/>
</dbReference>
<keyword evidence="1" id="KW-1133">Transmembrane helix</keyword>
<accession>A0ABS5ES74</accession>
<dbReference type="PANTHER" id="PTHR36434">
    <property type="entry name" value="MEMBRANE PROTEASE YUGP-RELATED"/>
    <property type="match status" value="1"/>
</dbReference>
<keyword evidence="1" id="KW-0472">Membrane</keyword>
<dbReference type="Proteomes" id="UP001196870">
    <property type="component" value="Unassembled WGS sequence"/>
</dbReference>
<protein>
    <submittedName>
        <fullName evidence="2">Zinc metallopeptidase</fullName>
    </submittedName>
</protein>
<reference evidence="3" key="1">
    <citation type="journal article" date="2021" name="Syst. Appl. Microbiol.">
        <title>Roseomonas hellenica sp. nov., isolated from roots of wild-growing Alkanna tinctoria.</title>
        <authorList>
            <person name="Rat A."/>
            <person name="Naranjo H.D."/>
            <person name="Lebbe L."/>
            <person name="Cnockaert M."/>
            <person name="Krigas N."/>
            <person name="Grigoriadou K."/>
            <person name="Maloupa E."/>
            <person name="Willems A."/>
        </authorList>
    </citation>
    <scope>NUCLEOTIDE SEQUENCE [LARGE SCALE GENOMIC DNA]</scope>
    <source>
        <strain evidence="3">LMG 31523</strain>
    </source>
</reference>
<evidence type="ECO:0000256" key="1">
    <source>
        <dbReference type="SAM" id="Phobius"/>
    </source>
</evidence>
<name>A0ABS5ES74_9PROT</name>
<organism evidence="2 3">
    <name type="scientific">Plastoroseomonas hellenica</name>
    <dbReference type="NCBI Taxonomy" id="2687306"/>
    <lineage>
        <taxon>Bacteria</taxon>
        <taxon>Pseudomonadati</taxon>
        <taxon>Pseudomonadota</taxon>
        <taxon>Alphaproteobacteria</taxon>
        <taxon>Acetobacterales</taxon>
        <taxon>Acetobacteraceae</taxon>
        <taxon>Plastoroseomonas</taxon>
    </lineage>
</organism>
<dbReference type="RefSeq" id="WP_211850741.1">
    <property type="nucleotide sequence ID" value="NZ_JAAGBB010000002.1"/>
</dbReference>
<feature type="transmembrane region" description="Helical" evidence="1">
    <location>
        <begin position="144"/>
        <end position="167"/>
    </location>
</feature>
<sequence>MIVVIPLLAVLAIVFGPMLYVRWTMARHGSDRPDFPGTGGELARHLLDEAGLQHVPVERVAAGDHYDPVAPAVRLGEDHFDGRSITAVAVAAHEVGHAVQHRDGMAMFGLRMRLVRILIATERTAYVILLLAPVLAFFTRSPPLMFAQLALFVAVMALSVIVHLVTLPVEFDASYRRALPALAAGYLAGPDVGRARSVLRAAAFTYVASALMSLLNIARIARVFR</sequence>
<keyword evidence="1" id="KW-0812">Transmembrane</keyword>
<keyword evidence="3" id="KW-1185">Reference proteome</keyword>
<evidence type="ECO:0000313" key="2">
    <source>
        <dbReference type="EMBL" id="MBR0663145.1"/>
    </source>
</evidence>
<dbReference type="Pfam" id="PF04298">
    <property type="entry name" value="Zn_peptidase_2"/>
    <property type="match status" value="1"/>
</dbReference>
<feature type="transmembrane region" description="Helical" evidence="1">
    <location>
        <begin position="114"/>
        <end position="138"/>
    </location>
</feature>
<dbReference type="EMBL" id="JAAGBB010000002">
    <property type="protein sequence ID" value="MBR0663145.1"/>
    <property type="molecule type" value="Genomic_DNA"/>
</dbReference>
<feature type="transmembrane region" description="Helical" evidence="1">
    <location>
        <begin position="6"/>
        <end position="23"/>
    </location>
</feature>
<dbReference type="PANTHER" id="PTHR36434:SF1">
    <property type="entry name" value="MEMBRANE PROTEASE YUGP-RELATED"/>
    <property type="match status" value="1"/>
</dbReference>
<evidence type="ECO:0000313" key="3">
    <source>
        <dbReference type="Proteomes" id="UP001196870"/>
    </source>
</evidence>
<gene>
    <name evidence="2" type="ORF">GXW71_02135</name>
</gene>